<dbReference type="Proteomes" id="UP000284431">
    <property type="component" value="Unassembled WGS sequence"/>
</dbReference>
<feature type="domain" description="RagB/SusD" evidence="7">
    <location>
        <begin position="340"/>
        <end position="637"/>
    </location>
</feature>
<dbReference type="EMBL" id="QSCS01000065">
    <property type="protein sequence ID" value="RGY20532.1"/>
    <property type="molecule type" value="Genomic_DNA"/>
</dbReference>
<feature type="chain" id="PRO_5019332104" evidence="6">
    <location>
        <begin position="23"/>
        <end position="637"/>
    </location>
</feature>
<evidence type="ECO:0000256" key="2">
    <source>
        <dbReference type="ARBA" id="ARBA00006275"/>
    </source>
</evidence>
<dbReference type="InterPro" id="IPR012944">
    <property type="entry name" value="SusD_RagB_dom"/>
</dbReference>
<name>A0A413ISL0_9BACE</name>
<dbReference type="PROSITE" id="PS51257">
    <property type="entry name" value="PROKAR_LIPOPROTEIN"/>
    <property type="match status" value="1"/>
</dbReference>
<accession>A0A413ISL0</accession>
<keyword evidence="3 6" id="KW-0732">Signal</keyword>
<keyword evidence="4" id="KW-0472">Membrane</keyword>
<evidence type="ECO:0000256" key="1">
    <source>
        <dbReference type="ARBA" id="ARBA00004442"/>
    </source>
</evidence>
<comment type="subcellular location">
    <subcellularLocation>
        <location evidence="1">Cell outer membrane</location>
    </subcellularLocation>
</comment>
<dbReference type="Gene3D" id="1.25.40.390">
    <property type="match status" value="1"/>
</dbReference>
<evidence type="ECO:0000256" key="4">
    <source>
        <dbReference type="ARBA" id="ARBA00023136"/>
    </source>
</evidence>
<keyword evidence="5" id="KW-0998">Cell outer membrane</keyword>
<dbReference type="RefSeq" id="WP_122119031.1">
    <property type="nucleotide sequence ID" value="NZ_JADNGD010000035.1"/>
</dbReference>
<organism evidence="8 9">
    <name type="scientific">Bacteroides caccae</name>
    <dbReference type="NCBI Taxonomy" id="47678"/>
    <lineage>
        <taxon>Bacteria</taxon>
        <taxon>Pseudomonadati</taxon>
        <taxon>Bacteroidota</taxon>
        <taxon>Bacteroidia</taxon>
        <taxon>Bacteroidales</taxon>
        <taxon>Bacteroidaceae</taxon>
        <taxon>Bacteroides</taxon>
    </lineage>
</organism>
<evidence type="ECO:0000256" key="6">
    <source>
        <dbReference type="SAM" id="SignalP"/>
    </source>
</evidence>
<reference evidence="8 9" key="1">
    <citation type="submission" date="2018-08" db="EMBL/GenBank/DDBJ databases">
        <title>A genome reference for cultivated species of the human gut microbiota.</title>
        <authorList>
            <person name="Zou Y."/>
            <person name="Xue W."/>
            <person name="Luo G."/>
        </authorList>
    </citation>
    <scope>NUCLEOTIDE SEQUENCE [LARGE SCALE GENOMIC DNA]</scope>
    <source>
        <strain evidence="8 9">OF02-6LB</strain>
    </source>
</reference>
<dbReference type="Pfam" id="PF07980">
    <property type="entry name" value="SusD_RagB"/>
    <property type="match status" value="1"/>
</dbReference>
<dbReference type="SUPFAM" id="SSF48452">
    <property type="entry name" value="TPR-like"/>
    <property type="match status" value="1"/>
</dbReference>
<gene>
    <name evidence="8" type="ORF">DXA49_22295</name>
</gene>
<protein>
    <submittedName>
        <fullName evidence="8">RagB/SusD family nutrient uptake outer membrane protein</fullName>
    </submittedName>
</protein>
<evidence type="ECO:0000313" key="9">
    <source>
        <dbReference type="Proteomes" id="UP000284431"/>
    </source>
</evidence>
<dbReference type="AlphaFoldDB" id="A0A413ISL0"/>
<dbReference type="InterPro" id="IPR011990">
    <property type="entry name" value="TPR-like_helical_dom_sf"/>
</dbReference>
<comment type="caution">
    <text evidence="8">The sequence shown here is derived from an EMBL/GenBank/DDBJ whole genome shotgun (WGS) entry which is preliminary data.</text>
</comment>
<evidence type="ECO:0000256" key="3">
    <source>
        <dbReference type="ARBA" id="ARBA00022729"/>
    </source>
</evidence>
<comment type="similarity">
    <text evidence="2">Belongs to the SusD family.</text>
</comment>
<feature type="signal peptide" evidence="6">
    <location>
        <begin position="1"/>
        <end position="22"/>
    </location>
</feature>
<sequence>MSFFRNLSNVALLSLAMTCSMTSCEYLDIVPPEQPDLQDANKDRAGTLGFLYSCYAGVINPMNYEGLEMGSDEYVLPRLWQTGGQKIQWNLNEAANLADGWRWGSYYRYVGQCHLFMNELFHARAISEEEKVTMKAEIDFLLAYYHMQVLFQYGPCPINDRYIEQDTPASKFPGRSHYDYVTEWCYNKFEEAYANLPATREGDDWGRATRPMVRALQARLRLYAASKLWNGGFPYRDWKNKNYETPGYGLELVSVNYDEEKWRRALSACQSALKEAEAAGHKLFTLEQSEQLREQQKVELPFVPNKPLTGSDAEKNKEFLKHVMLMRYMVTTKVNQGNTETIWGLANQGNYLVGSLPHRTIKNNQGTWKGGWSGIAPTLNALARFYKEDGTPVNDWQDAKYYQSAEIKDRPGIINFNTNREPRFYAWVAFDDGDFGNELSDGQPLKLQMRNSELHGYNPDLFNRDNCETGFLNQKFFPANYRQTPGGEQNESKPRPLIRMAELYLNLAECYAALKDEQNALKNLNVIRERAGVRLLTHTDLSTQSLEEWVRNERNNELWLEGHRFFDIRRWMIAPQTMSYGVRMGLNALQKKDPTFEEFNKPVLISQPFAWHNRMYASPVFENEIYKGPQFVQFPGY</sequence>
<proteinExistence type="inferred from homology"/>
<evidence type="ECO:0000256" key="5">
    <source>
        <dbReference type="ARBA" id="ARBA00023237"/>
    </source>
</evidence>
<dbReference type="GO" id="GO:0009279">
    <property type="term" value="C:cell outer membrane"/>
    <property type="evidence" value="ECO:0007669"/>
    <property type="project" value="UniProtKB-SubCell"/>
</dbReference>
<evidence type="ECO:0000313" key="8">
    <source>
        <dbReference type="EMBL" id="RGY20532.1"/>
    </source>
</evidence>
<evidence type="ECO:0000259" key="7">
    <source>
        <dbReference type="Pfam" id="PF07980"/>
    </source>
</evidence>